<dbReference type="SUPFAM" id="SSF52777">
    <property type="entry name" value="CoA-dependent acyltransferases"/>
    <property type="match status" value="2"/>
</dbReference>
<dbReference type="Pfam" id="PF00668">
    <property type="entry name" value="Condensation"/>
    <property type="match status" value="1"/>
</dbReference>
<dbReference type="PANTHER" id="PTHR45527">
    <property type="entry name" value="NONRIBOSOMAL PEPTIDE SYNTHETASE"/>
    <property type="match status" value="1"/>
</dbReference>
<evidence type="ECO:0000313" key="3">
    <source>
        <dbReference type="Proteomes" id="UP000663845"/>
    </source>
</evidence>
<gene>
    <name evidence="2" type="ORF">JYZ213_LOCUS19478</name>
</gene>
<dbReference type="Gene3D" id="3.30.559.30">
    <property type="entry name" value="Nonribosomal peptide synthetase, condensation domain"/>
    <property type="match status" value="2"/>
</dbReference>
<accession>A0A814LP51</accession>
<evidence type="ECO:0000259" key="1">
    <source>
        <dbReference type="Pfam" id="PF00668"/>
    </source>
</evidence>
<dbReference type="PANTHER" id="PTHR45527:SF1">
    <property type="entry name" value="FATTY ACID SYNTHASE"/>
    <property type="match status" value="1"/>
</dbReference>
<organism evidence="2 3">
    <name type="scientific">Adineta steineri</name>
    <dbReference type="NCBI Taxonomy" id="433720"/>
    <lineage>
        <taxon>Eukaryota</taxon>
        <taxon>Metazoa</taxon>
        <taxon>Spiralia</taxon>
        <taxon>Gnathifera</taxon>
        <taxon>Rotifera</taxon>
        <taxon>Eurotatoria</taxon>
        <taxon>Bdelloidea</taxon>
        <taxon>Adinetida</taxon>
        <taxon>Adinetidae</taxon>
        <taxon>Adineta</taxon>
    </lineage>
</organism>
<name>A0A814LP51_9BILA</name>
<comment type="caution">
    <text evidence="2">The sequence shown here is derived from an EMBL/GenBank/DDBJ whole genome shotgun (WGS) entry which is preliminary data.</text>
</comment>
<dbReference type="GO" id="GO:0005737">
    <property type="term" value="C:cytoplasm"/>
    <property type="evidence" value="ECO:0007669"/>
    <property type="project" value="TreeGrafter"/>
</dbReference>
<dbReference type="GO" id="GO:0031177">
    <property type="term" value="F:phosphopantetheine binding"/>
    <property type="evidence" value="ECO:0007669"/>
    <property type="project" value="TreeGrafter"/>
</dbReference>
<dbReference type="GO" id="GO:0044550">
    <property type="term" value="P:secondary metabolite biosynthetic process"/>
    <property type="evidence" value="ECO:0007669"/>
    <property type="project" value="TreeGrafter"/>
</dbReference>
<dbReference type="InterPro" id="IPR023213">
    <property type="entry name" value="CAT-like_dom_sf"/>
</dbReference>
<dbReference type="Gene3D" id="3.30.559.10">
    <property type="entry name" value="Chloramphenicol acetyltransferase-like domain"/>
    <property type="match status" value="1"/>
</dbReference>
<dbReference type="GO" id="GO:0003824">
    <property type="term" value="F:catalytic activity"/>
    <property type="evidence" value="ECO:0007669"/>
    <property type="project" value="InterPro"/>
</dbReference>
<protein>
    <recommendedName>
        <fullName evidence="1">Condensation domain-containing protein</fullName>
    </recommendedName>
</protein>
<dbReference type="InterPro" id="IPR001242">
    <property type="entry name" value="Condensation_dom"/>
</dbReference>
<dbReference type="EMBL" id="CAJNOG010000198">
    <property type="protein sequence ID" value="CAF1065856.1"/>
    <property type="molecule type" value="Genomic_DNA"/>
</dbReference>
<sequence length="348" mass="40510">MNTHTRYKDKLKSIIGLYENLIPLRCQLDRHGSFRQLVEYAQEMTTNCMKYSYFSLQHILAQHSGCSKPTFLDVSFDFIIIEKKIMIGNSELCSIPLSITMNEDEDEDDLSNGERDICIGMNTHTRYKDELKSIIGLYENLIPLRCQLDCDGLFHELVEYVQEMATNCMKYSYFPLQHILAQHSDCSKPTFLDVSFDFVTIEKKIMIGNSELCSIPLSITINEDEDVSKFDFILTIQYDLTINQFSCIINASLDLFNQETINKILRQFHSILYDLFISVNDKMKNKSIYEISIMLPNERLLIQSMNNTQVLFPSVTCMHHEFIYQVIQHPQKIAVELDEQSLTYTELL</sequence>
<dbReference type="GO" id="GO:0043041">
    <property type="term" value="P:amino acid activation for nonribosomal peptide biosynthetic process"/>
    <property type="evidence" value="ECO:0007669"/>
    <property type="project" value="TreeGrafter"/>
</dbReference>
<proteinExistence type="predicted"/>
<feature type="domain" description="Condensation" evidence="1">
    <location>
        <begin position="112"/>
        <end position="283"/>
    </location>
</feature>
<dbReference type="Proteomes" id="UP000663845">
    <property type="component" value="Unassembled WGS sequence"/>
</dbReference>
<dbReference type="AlphaFoldDB" id="A0A814LP51"/>
<reference evidence="2" key="1">
    <citation type="submission" date="2021-02" db="EMBL/GenBank/DDBJ databases">
        <authorList>
            <person name="Nowell W R."/>
        </authorList>
    </citation>
    <scope>NUCLEOTIDE SEQUENCE</scope>
</reference>
<evidence type="ECO:0000313" key="2">
    <source>
        <dbReference type="EMBL" id="CAF1065856.1"/>
    </source>
</evidence>